<dbReference type="InterPro" id="IPR050546">
    <property type="entry name" value="Glycosyl_Hydrlase_16"/>
</dbReference>
<reference evidence="4" key="1">
    <citation type="submission" date="2022-07" db="EMBL/GenBank/DDBJ databases">
        <title>The genome of Lyophyllum shimeji provides insight into the initial evolution of ectomycorrhizal fungal genome.</title>
        <authorList>
            <person name="Kobayashi Y."/>
            <person name="Shibata T."/>
            <person name="Hirakawa H."/>
            <person name="Shigenobu S."/>
            <person name="Nishiyama T."/>
            <person name="Yamada A."/>
            <person name="Hasebe M."/>
            <person name="Kawaguchi M."/>
        </authorList>
    </citation>
    <scope>NUCLEOTIDE SEQUENCE</scope>
    <source>
        <strain evidence="4">AT787</strain>
    </source>
</reference>
<evidence type="ECO:0000256" key="2">
    <source>
        <dbReference type="SAM" id="SignalP"/>
    </source>
</evidence>
<feature type="transmembrane region" description="Helical" evidence="1">
    <location>
        <begin position="390"/>
        <end position="407"/>
    </location>
</feature>
<accession>A0A9P3UIX4</accession>
<dbReference type="Proteomes" id="UP001063166">
    <property type="component" value="Unassembled WGS sequence"/>
</dbReference>
<dbReference type="CDD" id="cd02181">
    <property type="entry name" value="GH16_fungal_Lam16A_glucanase"/>
    <property type="match status" value="1"/>
</dbReference>
<feature type="signal peptide" evidence="2">
    <location>
        <begin position="1"/>
        <end position="21"/>
    </location>
</feature>
<dbReference type="GO" id="GO:0004553">
    <property type="term" value="F:hydrolase activity, hydrolyzing O-glycosyl compounds"/>
    <property type="evidence" value="ECO:0007669"/>
    <property type="project" value="InterPro"/>
</dbReference>
<dbReference type="GO" id="GO:0009251">
    <property type="term" value="P:glucan catabolic process"/>
    <property type="evidence" value="ECO:0007669"/>
    <property type="project" value="TreeGrafter"/>
</dbReference>
<dbReference type="AlphaFoldDB" id="A0A9P3UIX4"/>
<keyword evidence="1" id="KW-1133">Transmembrane helix</keyword>
<dbReference type="SUPFAM" id="SSF49899">
    <property type="entry name" value="Concanavalin A-like lectins/glucanases"/>
    <property type="match status" value="1"/>
</dbReference>
<dbReference type="Pfam" id="PF26113">
    <property type="entry name" value="GH16_XgeA"/>
    <property type="match status" value="1"/>
</dbReference>
<dbReference type="PANTHER" id="PTHR10963:SF24">
    <property type="entry name" value="GLYCOSIDASE C21B10.07-RELATED"/>
    <property type="match status" value="1"/>
</dbReference>
<evidence type="ECO:0000259" key="3">
    <source>
        <dbReference type="PROSITE" id="PS51762"/>
    </source>
</evidence>
<dbReference type="PANTHER" id="PTHR10963">
    <property type="entry name" value="GLYCOSYL HYDROLASE-RELATED"/>
    <property type="match status" value="1"/>
</dbReference>
<keyword evidence="1" id="KW-0472">Membrane</keyword>
<keyword evidence="5" id="KW-1185">Reference proteome</keyword>
<dbReference type="OrthoDB" id="192832at2759"/>
<gene>
    <name evidence="4" type="ORF">LshimejAT787_0304620</name>
</gene>
<evidence type="ECO:0000256" key="1">
    <source>
        <dbReference type="SAM" id="Phobius"/>
    </source>
</evidence>
<keyword evidence="4" id="KW-0378">Hydrolase</keyword>
<dbReference type="PROSITE" id="PS51762">
    <property type="entry name" value="GH16_2"/>
    <property type="match status" value="1"/>
</dbReference>
<organism evidence="4 5">
    <name type="scientific">Lyophyllum shimeji</name>
    <name type="common">Hon-shimeji</name>
    <name type="synonym">Tricholoma shimeji</name>
    <dbReference type="NCBI Taxonomy" id="47721"/>
    <lineage>
        <taxon>Eukaryota</taxon>
        <taxon>Fungi</taxon>
        <taxon>Dikarya</taxon>
        <taxon>Basidiomycota</taxon>
        <taxon>Agaricomycotina</taxon>
        <taxon>Agaricomycetes</taxon>
        <taxon>Agaricomycetidae</taxon>
        <taxon>Agaricales</taxon>
        <taxon>Tricholomatineae</taxon>
        <taxon>Lyophyllaceae</taxon>
        <taxon>Lyophyllum</taxon>
    </lineage>
</organism>
<name>A0A9P3UIX4_LYOSH</name>
<dbReference type="EMBL" id="BRPK01000003">
    <property type="protein sequence ID" value="GLB36174.1"/>
    <property type="molecule type" value="Genomic_DNA"/>
</dbReference>
<proteinExistence type="predicted"/>
<feature type="chain" id="PRO_5040310690" evidence="2">
    <location>
        <begin position="22"/>
        <end position="408"/>
    </location>
</feature>
<dbReference type="InterPro" id="IPR013320">
    <property type="entry name" value="ConA-like_dom_sf"/>
</dbReference>
<dbReference type="Gene3D" id="2.60.120.200">
    <property type="match status" value="1"/>
</dbReference>
<keyword evidence="2" id="KW-0732">Signal</keyword>
<keyword evidence="1" id="KW-0812">Transmembrane</keyword>
<protein>
    <submittedName>
        <fullName evidence="4">Glycosyl hydrolases family 16</fullName>
    </submittedName>
</protein>
<evidence type="ECO:0000313" key="4">
    <source>
        <dbReference type="EMBL" id="GLB36174.1"/>
    </source>
</evidence>
<sequence>MLSKLSLLAAAVGLHMPLCTANSRLRLGQQPGLAASAYPANLSIQVDPTPRAWPPLSPIAKRSNLNTNPDGSTFLWLPQDEYAGKTFFDRFQFFSDKDPTNGHVNYVDRSTAFAKQLVYVRDDGVVIMKGDDTTWLDKGVYRDSVRISSYAQYTTGLFILDLNRAPWGCGTWPAFWTLGNGAWPTTGEIDIIEGVHDNEHNQVAWHTRAGCTLTPEANFTGNIVQLNGQDNLDCNGLVNQNSGCGIIEWSRASYGPYFDSIGGGVFAMKWDENGIAVWSFYRAAIPKDILDGSPDPSQWGAPSAALEPKNCDPLQFFANHSIVFDITFCGDWAGNSYATSGCPGTCEDRLTDPGNFVNATWSINSLKVYRKQLIKGRITNDSAAVARNKFWTLYGCVLVIITILSAWT</sequence>
<dbReference type="InterPro" id="IPR000757">
    <property type="entry name" value="Beta-glucanase-like"/>
</dbReference>
<evidence type="ECO:0000313" key="5">
    <source>
        <dbReference type="Proteomes" id="UP001063166"/>
    </source>
</evidence>
<feature type="domain" description="GH16" evidence="3">
    <location>
        <begin position="72"/>
        <end position="341"/>
    </location>
</feature>
<comment type="caution">
    <text evidence="4">The sequence shown here is derived from an EMBL/GenBank/DDBJ whole genome shotgun (WGS) entry which is preliminary data.</text>
</comment>